<dbReference type="FunFam" id="3.90.79.10:FF:000018">
    <property type="entry name" value="39S ribosomal protein L46, mitochondrial"/>
    <property type="match status" value="1"/>
</dbReference>
<dbReference type="AlphaFoldDB" id="A0A3N4I4Z3"/>
<feature type="region of interest" description="Disordered" evidence="8">
    <location>
        <begin position="26"/>
        <end position="45"/>
    </location>
</feature>
<evidence type="ECO:0000256" key="3">
    <source>
        <dbReference type="ARBA" id="ARBA00022946"/>
    </source>
</evidence>
<evidence type="ECO:0000256" key="8">
    <source>
        <dbReference type="SAM" id="MobiDB-lite"/>
    </source>
</evidence>
<protein>
    <recommendedName>
        <fullName evidence="7">Large ribosomal subunit protein mL46</fullName>
    </recommendedName>
</protein>
<dbReference type="GO" id="GO:0005743">
    <property type="term" value="C:mitochondrial inner membrane"/>
    <property type="evidence" value="ECO:0007669"/>
    <property type="project" value="UniProtKB-ARBA"/>
</dbReference>
<feature type="compositionally biased region" description="Low complexity" evidence="8">
    <location>
        <begin position="26"/>
        <end position="43"/>
    </location>
</feature>
<keyword evidence="4" id="KW-0689">Ribosomal protein</keyword>
<gene>
    <name evidence="10" type="ORF">BJ508DRAFT_415000</name>
</gene>
<feature type="compositionally biased region" description="Basic and acidic residues" evidence="8">
    <location>
        <begin position="195"/>
        <end position="209"/>
    </location>
</feature>
<evidence type="ECO:0000256" key="1">
    <source>
        <dbReference type="ARBA" id="ARBA00004173"/>
    </source>
</evidence>
<dbReference type="InterPro" id="IPR040008">
    <property type="entry name" value="Ribosomal_mL46"/>
</dbReference>
<sequence>MASLRSARPSFLRPLLNPTAASARTFTTSAETASTTASISSETQNAPTKPIDIYHVPRQPYHLSTGIVLSRPPLVTRDLPAFEQAYYVYQRRLDQRLALPFTSAFYFKKKTVAEEEYKAKKKVREQKPWFYNPYDRHNGFKDEIPAGQLSKQGLWFGAGAPELGYQELVETTPSGEEKIMEESQSALGVAAGKTAPERPYPRETEADRTGDFTKLDRKLSRTLYLLVKGEDEGFAGGKRGWRFPTARLQGDESLRQAAERILPEACGTNMNTWFVGNVPIGHHQYDYPSPVAPDPKLPHEKEDPVPILGRQVFYMKARILAGQVDLANSKHGFKDFAWVTKEELRKVVGREYYISNMNMLASR</sequence>
<dbReference type="PANTHER" id="PTHR13124:SF12">
    <property type="entry name" value="LARGE RIBOSOMAL SUBUNIT PROTEIN ML46"/>
    <property type="match status" value="1"/>
</dbReference>
<dbReference type="STRING" id="1160509.A0A3N4I4Z3"/>
<dbReference type="InterPro" id="IPR015797">
    <property type="entry name" value="NUDIX_hydrolase-like_dom_sf"/>
</dbReference>
<dbReference type="Gene3D" id="3.90.79.10">
    <property type="entry name" value="Nucleoside Triphosphate Pyrophosphohydrolase"/>
    <property type="match status" value="1"/>
</dbReference>
<keyword evidence="5" id="KW-0496">Mitochondrion</keyword>
<dbReference type="Pfam" id="PF11788">
    <property type="entry name" value="MRP-L46"/>
    <property type="match status" value="1"/>
</dbReference>
<dbReference type="Proteomes" id="UP000275078">
    <property type="component" value="Unassembled WGS sequence"/>
</dbReference>
<evidence type="ECO:0000313" key="11">
    <source>
        <dbReference type="Proteomes" id="UP000275078"/>
    </source>
</evidence>
<evidence type="ECO:0000256" key="2">
    <source>
        <dbReference type="ARBA" id="ARBA00009070"/>
    </source>
</evidence>
<evidence type="ECO:0000256" key="6">
    <source>
        <dbReference type="ARBA" id="ARBA00023274"/>
    </source>
</evidence>
<comment type="subcellular location">
    <subcellularLocation>
        <location evidence="1">Mitochondrion</location>
    </subcellularLocation>
</comment>
<evidence type="ECO:0000256" key="5">
    <source>
        <dbReference type="ARBA" id="ARBA00023128"/>
    </source>
</evidence>
<dbReference type="SUPFAM" id="SSF55811">
    <property type="entry name" value="Nudix"/>
    <property type="match status" value="1"/>
</dbReference>
<evidence type="ECO:0000256" key="4">
    <source>
        <dbReference type="ARBA" id="ARBA00022980"/>
    </source>
</evidence>
<dbReference type="InterPro" id="IPR021757">
    <property type="entry name" value="Ribosomal_mL46_N"/>
</dbReference>
<dbReference type="CDD" id="cd04661">
    <property type="entry name" value="NUDIX_MRP_L46"/>
    <property type="match status" value="1"/>
</dbReference>
<evidence type="ECO:0000313" key="10">
    <source>
        <dbReference type="EMBL" id="RPA81162.1"/>
    </source>
</evidence>
<feature type="domain" description="Large ribosomal subunit protein mL46 N-terminal" evidence="9">
    <location>
        <begin position="61"/>
        <end position="126"/>
    </location>
</feature>
<feature type="region of interest" description="Disordered" evidence="8">
    <location>
        <begin position="189"/>
        <end position="209"/>
    </location>
</feature>
<evidence type="ECO:0000259" key="9">
    <source>
        <dbReference type="Pfam" id="PF11788"/>
    </source>
</evidence>
<dbReference type="GO" id="GO:0005762">
    <property type="term" value="C:mitochondrial large ribosomal subunit"/>
    <property type="evidence" value="ECO:0007669"/>
    <property type="project" value="TreeGrafter"/>
</dbReference>
<keyword evidence="3" id="KW-0809">Transit peptide</keyword>
<dbReference type="InterPro" id="IPR033650">
    <property type="entry name" value="Ribosomal_mL46_NUDIX"/>
</dbReference>
<dbReference type="EMBL" id="ML119682">
    <property type="protein sequence ID" value="RPA81162.1"/>
    <property type="molecule type" value="Genomic_DNA"/>
</dbReference>
<name>A0A3N4I4Z3_ASCIM</name>
<reference evidence="10 11" key="1">
    <citation type="journal article" date="2018" name="Nat. Ecol. Evol.">
        <title>Pezizomycetes genomes reveal the molecular basis of ectomycorrhizal truffle lifestyle.</title>
        <authorList>
            <person name="Murat C."/>
            <person name="Payen T."/>
            <person name="Noel B."/>
            <person name="Kuo A."/>
            <person name="Morin E."/>
            <person name="Chen J."/>
            <person name="Kohler A."/>
            <person name="Krizsan K."/>
            <person name="Balestrini R."/>
            <person name="Da Silva C."/>
            <person name="Montanini B."/>
            <person name="Hainaut M."/>
            <person name="Levati E."/>
            <person name="Barry K.W."/>
            <person name="Belfiori B."/>
            <person name="Cichocki N."/>
            <person name="Clum A."/>
            <person name="Dockter R.B."/>
            <person name="Fauchery L."/>
            <person name="Guy J."/>
            <person name="Iotti M."/>
            <person name="Le Tacon F."/>
            <person name="Lindquist E.A."/>
            <person name="Lipzen A."/>
            <person name="Malagnac F."/>
            <person name="Mello A."/>
            <person name="Molinier V."/>
            <person name="Miyauchi S."/>
            <person name="Poulain J."/>
            <person name="Riccioni C."/>
            <person name="Rubini A."/>
            <person name="Sitrit Y."/>
            <person name="Splivallo R."/>
            <person name="Traeger S."/>
            <person name="Wang M."/>
            <person name="Zifcakova L."/>
            <person name="Wipf D."/>
            <person name="Zambonelli A."/>
            <person name="Paolocci F."/>
            <person name="Nowrousian M."/>
            <person name="Ottonello S."/>
            <person name="Baldrian P."/>
            <person name="Spatafora J.W."/>
            <person name="Henrissat B."/>
            <person name="Nagy L.G."/>
            <person name="Aury J.M."/>
            <person name="Wincker P."/>
            <person name="Grigoriev I.V."/>
            <person name="Bonfante P."/>
            <person name="Martin F.M."/>
        </authorList>
    </citation>
    <scope>NUCLEOTIDE SEQUENCE [LARGE SCALE GENOMIC DNA]</scope>
    <source>
        <strain evidence="10 11">RN42</strain>
    </source>
</reference>
<comment type="similarity">
    <text evidence="2">Belongs to the mitochondrion-specific ribosomal protein mL46 family.</text>
</comment>
<dbReference type="OrthoDB" id="414075at2759"/>
<evidence type="ECO:0000256" key="7">
    <source>
        <dbReference type="ARBA" id="ARBA00035190"/>
    </source>
</evidence>
<keyword evidence="11" id="KW-1185">Reference proteome</keyword>
<dbReference type="GO" id="GO:0003735">
    <property type="term" value="F:structural constituent of ribosome"/>
    <property type="evidence" value="ECO:0007669"/>
    <property type="project" value="InterPro"/>
</dbReference>
<accession>A0A3N4I4Z3</accession>
<feature type="non-terminal residue" evidence="10">
    <location>
        <position position="1"/>
    </location>
</feature>
<dbReference type="PANTHER" id="PTHR13124">
    <property type="entry name" value="39S RIBOSOMAL PROTEIN L46, MITOCHONDRIAL PRECURSOR-RELATED"/>
    <property type="match status" value="1"/>
</dbReference>
<keyword evidence="6" id="KW-0687">Ribonucleoprotein</keyword>
<organism evidence="10 11">
    <name type="scientific">Ascobolus immersus RN42</name>
    <dbReference type="NCBI Taxonomy" id="1160509"/>
    <lineage>
        <taxon>Eukaryota</taxon>
        <taxon>Fungi</taxon>
        <taxon>Dikarya</taxon>
        <taxon>Ascomycota</taxon>
        <taxon>Pezizomycotina</taxon>
        <taxon>Pezizomycetes</taxon>
        <taxon>Pezizales</taxon>
        <taxon>Ascobolaceae</taxon>
        <taxon>Ascobolus</taxon>
    </lineage>
</organism>
<proteinExistence type="inferred from homology"/>